<dbReference type="AlphaFoldDB" id="A0A379LXM8"/>
<proteinExistence type="predicted"/>
<dbReference type="Proteomes" id="UP000254569">
    <property type="component" value="Unassembled WGS sequence"/>
</dbReference>
<dbReference type="InterPro" id="IPR036291">
    <property type="entry name" value="NAD(P)-bd_dom_sf"/>
</dbReference>
<dbReference type="InterPro" id="IPR052718">
    <property type="entry name" value="NmrA-type_oxidoreductase"/>
</dbReference>
<sequence>MPEELRERGHAGVVYELGGRRPTHTELAEVHSGIVGVPVTYTDLPKEEHSRILEIAGVPAQFATVLADSDADIAVGALDTDSGDLERLIGCPAPPAAEAIGARQPLIPPSPGAWWQDRDS</sequence>
<accession>A0A379LXM8</accession>
<evidence type="ECO:0000313" key="1">
    <source>
        <dbReference type="EMBL" id="SUE14098.1"/>
    </source>
</evidence>
<protein>
    <submittedName>
        <fullName evidence="1">NAD(P)H--quinone oxidoreductase</fullName>
        <ecNumber evidence="1">1.6.5.2</ecNumber>
    </submittedName>
</protein>
<dbReference type="PANTHER" id="PTHR47129:SF1">
    <property type="entry name" value="NMRA-LIKE DOMAIN-CONTAINING PROTEIN"/>
    <property type="match status" value="1"/>
</dbReference>
<dbReference type="EMBL" id="UGVI01000001">
    <property type="protein sequence ID" value="SUE14098.1"/>
    <property type="molecule type" value="Genomic_DNA"/>
</dbReference>
<dbReference type="GO" id="GO:0003955">
    <property type="term" value="F:NAD(P)H dehydrogenase (quinone) activity"/>
    <property type="evidence" value="ECO:0007669"/>
    <property type="project" value="UniProtKB-EC"/>
</dbReference>
<dbReference type="SUPFAM" id="SSF51735">
    <property type="entry name" value="NAD(P)-binding Rossmann-fold domains"/>
    <property type="match status" value="1"/>
</dbReference>
<evidence type="ECO:0000313" key="2">
    <source>
        <dbReference type="Proteomes" id="UP000254569"/>
    </source>
</evidence>
<reference evidence="1 2" key="1">
    <citation type="submission" date="2018-06" db="EMBL/GenBank/DDBJ databases">
        <authorList>
            <consortium name="Pathogen Informatics"/>
            <person name="Doyle S."/>
        </authorList>
    </citation>
    <scope>NUCLEOTIDE SEQUENCE [LARGE SCALE GENOMIC DNA]</scope>
    <source>
        <strain evidence="1 2">NCTC13296</strain>
    </source>
</reference>
<dbReference type="PANTHER" id="PTHR47129">
    <property type="entry name" value="QUINONE OXIDOREDUCTASE 2"/>
    <property type="match status" value="1"/>
</dbReference>
<dbReference type="Gene3D" id="3.40.50.720">
    <property type="entry name" value="NAD(P)-binding Rossmann-like Domain"/>
    <property type="match status" value="1"/>
</dbReference>
<name>A0A379LXM8_9NOCA</name>
<dbReference type="EC" id="1.6.5.2" evidence="1"/>
<organism evidence="1 2">
    <name type="scientific">Rhodococcus gordoniae</name>
    <dbReference type="NCBI Taxonomy" id="223392"/>
    <lineage>
        <taxon>Bacteria</taxon>
        <taxon>Bacillati</taxon>
        <taxon>Actinomycetota</taxon>
        <taxon>Actinomycetes</taxon>
        <taxon>Mycobacteriales</taxon>
        <taxon>Nocardiaceae</taxon>
        <taxon>Rhodococcus</taxon>
    </lineage>
</organism>
<keyword evidence="1" id="KW-0560">Oxidoreductase</keyword>
<keyword evidence="2" id="KW-1185">Reference proteome</keyword>
<gene>
    <name evidence="1" type="primary">qorB_2</name>
    <name evidence="1" type="ORF">NCTC13296_00931</name>
</gene>
<dbReference type="Gene3D" id="3.90.25.10">
    <property type="entry name" value="UDP-galactose 4-epimerase, domain 1"/>
    <property type="match status" value="1"/>
</dbReference>